<dbReference type="SUPFAM" id="SSF53850">
    <property type="entry name" value="Periplasmic binding protein-like II"/>
    <property type="match status" value="1"/>
</dbReference>
<evidence type="ECO:0000313" key="6">
    <source>
        <dbReference type="EMBL" id="UZX29438.1"/>
    </source>
</evidence>
<accession>A0AA47GGR0</accession>
<evidence type="ECO:0000256" key="3">
    <source>
        <dbReference type="ARBA" id="ARBA00023125"/>
    </source>
</evidence>
<name>A0AA47GGR0_9LACO</name>
<dbReference type="GO" id="GO:0032993">
    <property type="term" value="C:protein-DNA complex"/>
    <property type="evidence" value="ECO:0007669"/>
    <property type="project" value="TreeGrafter"/>
</dbReference>
<dbReference type="Pfam" id="PF00126">
    <property type="entry name" value="HTH_1"/>
    <property type="match status" value="1"/>
</dbReference>
<dbReference type="PANTHER" id="PTHR30346">
    <property type="entry name" value="TRANSCRIPTIONAL DUAL REGULATOR HCAR-RELATED"/>
    <property type="match status" value="1"/>
</dbReference>
<dbReference type="PROSITE" id="PS50931">
    <property type="entry name" value="HTH_LYSR"/>
    <property type="match status" value="1"/>
</dbReference>
<organism evidence="6 7">
    <name type="scientific">Lactobacillus helsingborgensis</name>
    <dbReference type="NCBI Taxonomy" id="1218494"/>
    <lineage>
        <taxon>Bacteria</taxon>
        <taxon>Bacillati</taxon>
        <taxon>Bacillota</taxon>
        <taxon>Bacilli</taxon>
        <taxon>Lactobacillales</taxon>
        <taxon>Lactobacillaceae</taxon>
        <taxon>Lactobacillus</taxon>
    </lineage>
</organism>
<dbReference type="AlphaFoldDB" id="A0AA47GGR0"/>
<dbReference type="Gene3D" id="1.10.10.10">
    <property type="entry name" value="Winged helix-like DNA-binding domain superfamily/Winged helix DNA-binding domain"/>
    <property type="match status" value="1"/>
</dbReference>
<keyword evidence="7" id="KW-1185">Reference proteome</keyword>
<feature type="domain" description="HTH lysR-type" evidence="5">
    <location>
        <begin position="1"/>
        <end position="58"/>
    </location>
</feature>
<evidence type="ECO:0000256" key="2">
    <source>
        <dbReference type="ARBA" id="ARBA00023015"/>
    </source>
</evidence>
<dbReference type="PANTHER" id="PTHR30346:SF0">
    <property type="entry name" value="HCA OPERON TRANSCRIPTIONAL ACTIVATOR HCAR"/>
    <property type="match status" value="1"/>
</dbReference>
<sequence>MNFTQLHCFVEAVDNSSFTIAAEALNFTQPAVSKNIKDLENELEVTLIVREHHRISLTDAGRYFYKVARNVVNDMDYAKDYLRSNKSKIGNSLRIGVCNIPLEEELMPIVLHELHKIDKSLDIRFSDVLNYSISEILNHHVDICLVSRDSVEAIKNISFEPLIEGHFVVMCPSNSILSKKEKVTLKDLQQQTIFLFNPTNSLSFQTQNELIANMNVKHIRFVSDFFKMGIYVKANWGYGILPNFIADYNAKEVKYLPLECRKIPPYGIAYMKSAVRDIDIDKVIQVFKSAIKRTA</sequence>
<dbReference type="Gene3D" id="3.40.190.10">
    <property type="entry name" value="Periplasmic binding protein-like II"/>
    <property type="match status" value="2"/>
</dbReference>
<dbReference type="FunFam" id="1.10.10.10:FF:000001">
    <property type="entry name" value="LysR family transcriptional regulator"/>
    <property type="match status" value="1"/>
</dbReference>
<evidence type="ECO:0000256" key="4">
    <source>
        <dbReference type="ARBA" id="ARBA00023163"/>
    </source>
</evidence>
<keyword evidence="2" id="KW-0805">Transcription regulation</keyword>
<dbReference type="SUPFAM" id="SSF46785">
    <property type="entry name" value="Winged helix' DNA-binding domain"/>
    <property type="match status" value="1"/>
</dbReference>
<dbReference type="EMBL" id="CP084389">
    <property type="protein sequence ID" value="UZX29438.1"/>
    <property type="molecule type" value="Genomic_DNA"/>
</dbReference>
<dbReference type="InterPro" id="IPR005119">
    <property type="entry name" value="LysR_subst-bd"/>
</dbReference>
<protein>
    <submittedName>
        <fullName evidence="6">LysR family transcriptional regulator</fullName>
    </submittedName>
</protein>
<dbReference type="CDD" id="cd05466">
    <property type="entry name" value="PBP2_LTTR_substrate"/>
    <property type="match status" value="1"/>
</dbReference>
<gene>
    <name evidence="6" type="ORF">LDX53_07655</name>
</gene>
<proteinExistence type="inferred from homology"/>
<dbReference type="Proteomes" id="UP001164557">
    <property type="component" value="Chromosome"/>
</dbReference>
<dbReference type="Pfam" id="PF03466">
    <property type="entry name" value="LysR_substrate"/>
    <property type="match status" value="1"/>
</dbReference>
<keyword evidence="3" id="KW-0238">DNA-binding</keyword>
<dbReference type="PRINTS" id="PR00039">
    <property type="entry name" value="HTHLYSR"/>
</dbReference>
<dbReference type="GO" id="GO:0003677">
    <property type="term" value="F:DNA binding"/>
    <property type="evidence" value="ECO:0007669"/>
    <property type="project" value="UniProtKB-KW"/>
</dbReference>
<dbReference type="RefSeq" id="WP_046327645.1">
    <property type="nucleotide sequence ID" value="NZ_CP084389.1"/>
</dbReference>
<reference evidence="6" key="1">
    <citation type="submission" date="2021-09" db="EMBL/GenBank/DDBJ databases">
        <title>Lactobacillus species from Apis mellifera, Switzerland.</title>
        <authorList>
            <person name="Pfister J."/>
            <person name="Brown A."/>
            <person name="Neumann P."/>
            <person name="Collaud A."/>
            <person name="Retschnig G."/>
            <person name="Perreten V."/>
        </authorList>
    </citation>
    <scope>NUCLEOTIDE SEQUENCE</scope>
    <source>
        <strain evidence="6">IBH002</strain>
    </source>
</reference>
<evidence type="ECO:0000256" key="1">
    <source>
        <dbReference type="ARBA" id="ARBA00009437"/>
    </source>
</evidence>
<dbReference type="InterPro" id="IPR036388">
    <property type="entry name" value="WH-like_DNA-bd_sf"/>
</dbReference>
<dbReference type="InterPro" id="IPR036390">
    <property type="entry name" value="WH_DNA-bd_sf"/>
</dbReference>
<evidence type="ECO:0000259" key="5">
    <source>
        <dbReference type="PROSITE" id="PS50931"/>
    </source>
</evidence>
<dbReference type="GO" id="GO:0003700">
    <property type="term" value="F:DNA-binding transcription factor activity"/>
    <property type="evidence" value="ECO:0007669"/>
    <property type="project" value="InterPro"/>
</dbReference>
<comment type="similarity">
    <text evidence="1">Belongs to the LysR transcriptional regulatory family.</text>
</comment>
<dbReference type="InterPro" id="IPR000847">
    <property type="entry name" value="LysR_HTH_N"/>
</dbReference>
<evidence type="ECO:0000313" key="7">
    <source>
        <dbReference type="Proteomes" id="UP001164557"/>
    </source>
</evidence>
<keyword evidence="4" id="KW-0804">Transcription</keyword>